<feature type="region of interest" description="Disordered" evidence="1">
    <location>
        <begin position="70"/>
        <end position="89"/>
    </location>
</feature>
<dbReference type="PROSITE" id="PS51257">
    <property type="entry name" value="PROKAR_LIPOPROTEIN"/>
    <property type="match status" value="1"/>
</dbReference>
<dbReference type="STRING" id="448385.sce6995"/>
<evidence type="ECO:0000313" key="3">
    <source>
        <dbReference type="Proteomes" id="UP000002139"/>
    </source>
</evidence>
<evidence type="ECO:0000256" key="1">
    <source>
        <dbReference type="SAM" id="MobiDB-lite"/>
    </source>
</evidence>
<dbReference type="EMBL" id="AM746676">
    <property type="protein sequence ID" value="CAN97164.1"/>
    <property type="molecule type" value="Genomic_DNA"/>
</dbReference>
<dbReference type="BioCyc" id="SCEL448385:SCE_RS35890-MONOMER"/>
<dbReference type="AlphaFoldDB" id="A9GXZ9"/>
<dbReference type="PANTHER" id="PTHR35580:SF1">
    <property type="entry name" value="PHYTASE-LIKE DOMAIN-CONTAINING PROTEIN"/>
    <property type="match status" value="1"/>
</dbReference>
<reference evidence="2 3" key="1">
    <citation type="journal article" date="2007" name="Nat. Biotechnol.">
        <title>Complete genome sequence of the myxobacterium Sorangium cellulosum.</title>
        <authorList>
            <person name="Schneiker S."/>
            <person name="Perlova O."/>
            <person name="Kaiser O."/>
            <person name="Gerth K."/>
            <person name="Alici A."/>
            <person name="Altmeyer M.O."/>
            <person name="Bartels D."/>
            <person name="Bekel T."/>
            <person name="Beyer S."/>
            <person name="Bode E."/>
            <person name="Bode H.B."/>
            <person name="Bolten C.J."/>
            <person name="Choudhuri J.V."/>
            <person name="Doss S."/>
            <person name="Elnakady Y.A."/>
            <person name="Frank B."/>
            <person name="Gaigalat L."/>
            <person name="Goesmann A."/>
            <person name="Groeger C."/>
            <person name="Gross F."/>
            <person name="Jelsbak L."/>
            <person name="Jelsbak L."/>
            <person name="Kalinowski J."/>
            <person name="Kegler C."/>
            <person name="Knauber T."/>
            <person name="Konietzny S."/>
            <person name="Kopp M."/>
            <person name="Krause L."/>
            <person name="Krug D."/>
            <person name="Linke B."/>
            <person name="Mahmud T."/>
            <person name="Martinez-Arias R."/>
            <person name="McHardy A.C."/>
            <person name="Merai M."/>
            <person name="Meyer F."/>
            <person name="Mormann S."/>
            <person name="Munoz-Dorado J."/>
            <person name="Perez J."/>
            <person name="Pradella S."/>
            <person name="Rachid S."/>
            <person name="Raddatz G."/>
            <person name="Rosenau F."/>
            <person name="Rueckert C."/>
            <person name="Sasse F."/>
            <person name="Scharfe M."/>
            <person name="Schuster S.C."/>
            <person name="Suen G."/>
            <person name="Treuner-Lange A."/>
            <person name="Velicer G.J."/>
            <person name="Vorholter F.-J."/>
            <person name="Weissman K.J."/>
            <person name="Welch R.D."/>
            <person name="Wenzel S.C."/>
            <person name="Whitworth D.E."/>
            <person name="Wilhelm S."/>
            <person name="Wittmann C."/>
            <person name="Bloecker H."/>
            <person name="Puehler A."/>
            <person name="Mueller R."/>
        </authorList>
    </citation>
    <scope>NUCLEOTIDE SEQUENCE [LARGE SCALE GENOMIC DNA]</scope>
    <source>
        <strain evidence="3">So ce56</strain>
    </source>
</reference>
<keyword evidence="3" id="KW-1185">Reference proteome</keyword>
<dbReference type="Gene3D" id="2.120.10.30">
    <property type="entry name" value="TolB, C-terminal domain"/>
    <property type="match status" value="1"/>
</dbReference>
<feature type="region of interest" description="Disordered" evidence="1">
    <location>
        <begin position="35"/>
        <end position="62"/>
    </location>
</feature>
<protein>
    <submittedName>
        <fullName evidence="2">Uncharacterized protein</fullName>
    </submittedName>
</protein>
<organism evidence="2 3">
    <name type="scientific">Sorangium cellulosum (strain So ce56)</name>
    <name type="common">Polyangium cellulosum (strain So ce56)</name>
    <dbReference type="NCBI Taxonomy" id="448385"/>
    <lineage>
        <taxon>Bacteria</taxon>
        <taxon>Pseudomonadati</taxon>
        <taxon>Myxococcota</taxon>
        <taxon>Polyangia</taxon>
        <taxon>Polyangiales</taxon>
        <taxon>Polyangiaceae</taxon>
        <taxon>Sorangium</taxon>
    </lineage>
</organism>
<dbReference type="eggNOG" id="COG1520">
    <property type="taxonomic scope" value="Bacteria"/>
</dbReference>
<dbReference type="KEGG" id="scl:sce6995"/>
<name>A9GXZ9_SORC5</name>
<dbReference type="Proteomes" id="UP000002139">
    <property type="component" value="Chromosome"/>
</dbReference>
<evidence type="ECO:0000313" key="2">
    <source>
        <dbReference type="EMBL" id="CAN97164.1"/>
    </source>
</evidence>
<gene>
    <name evidence="2" type="ordered locus">sce6995</name>
</gene>
<dbReference type="SUPFAM" id="SSF101898">
    <property type="entry name" value="NHL repeat"/>
    <property type="match status" value="1"/>
</dbReference>
<dbReference type="InterPro" id="IPR052918">
    <property type="entry name" value="Motility_Chemotaxis_Reg"/>
</dbReference>
<accession>A9GXZ9</accession>
<dbReference type="PANTHER" id="PTHR35580">
    <property type="entry name" value="CELL SURFACE GLYCOPROTEIN (S-LAYER PROTEIN)-LIKE PROTEIN"/>
    <property type="match status" value="1"/>
</dbReference>
<dbReference type="HOGENOM" id="CLU_035227_1_0_7"/>
<proteinExistence type="predicted"/>
<dbReference type="InterPro" id="IPR011042">
    <property type="entry name" value="6-blade_b-propeller_TolB-like"/>
</dbReference>
<sequence length="535" mass="52919">MKQLLVPGCTALMTLVAACDRIPLDPIRDEGAGGGATGAGGAGSGGAGGSDAVAGSGGAGGSDAVAGSGGAGGAGGAGGSGGAGAGGPVGSGDSLWSRHFASNPRQPNVWVGSRIAVDEPGNLVVATAGADGVDFGDGPLSTGGALAFALAKFDEEGENLWHKEFSGSAYPNDVAVNQAGLIATTGVVYGTGVDFGGGLLVGQESGGDAFVAVFTADGDHVWSARIGVDGDQWADSLAMDAAGNVVVAGTFMGQISVCGASLTSVGDMDSFIAKFDPAGNCLWNKQLGYTEIHNVALDASGGVVLAGSFGDYFAEAIDLGGEPLITAGSEDIFVAKLDAAGEHVWSKRFGDEALQRAYGVAIDGAGNVVISGTFLGSVDFGAGPLVSEGGYGPLEPGSVTWGGNAFVTKLNPAGELLWAKRLGQYGPQTALDVAATVDGELAITGLIYGDVDFGTGLMDCTYGDAFVAKLDAAGTVRWVKHTGGRGQQYGYSTAMDATGHVYAAGPFLGTIDFGTGPLAAPTSTTRAIFLAKFGP</sequence>